<keyword evidence="3" id="KW-1185">Reference proteome</keyword>
<comment type="caution">
    <text evidence="2">The sequence shown here is derived from an EMBL/GenBank/DDBJ whole genome shotgun (WGS) entry which is preliminary data.</text>
</comment>
<proteinExistence type="predicted"/>
<reference evidence="3" key="1">
    <citation type="journal article" date="2019" name="Int. J. Syst. Evol. Microbiol.">
        <title>The Global Catalogue of Microorganisms (GCM) 10K type strain sequencing project: providing services to taxonomists for standard genome sequencing and annotation.</title>
        <authorList>
            <consortium name="The Broad Institute Genomics Platform"/>
            <consortium name="The Broad Institute Genome Sequencing Center for Infectious Disease"/>
            <person name="Wu L."/>
            <person name="Ma J."/>
        </authorList>
    </citation>
    <scope>NUCLEOTIDE SEQUENCE [LARGE SCALE GENOMIC DNA]</scope>
    <source>
        <strain evidence="3">CCUG 62982</strain>
    </source>
</reference>
<evidence type="ECO:0000313" key="2">
    <source>
        <dbReference type="EMBL" id="MFD0947281.1"/>
    </source>
</evidence>
<evidence type="ECO:0000313" key="3">
    <source>
        <dbReference type="Proteomes" id="UP001596977"/>
    </source>
</evidence>
<evidence type="ECO:0000256" key="1">
    <source>
        <dbReference type="SAM" id="Phobius"/>
    </source>
</evidence>
<organism evidence="2 3">
    <name type="scientific">Sphingomonas canadensis</name>
    <dbReference type="NCBI Taxonomy" id="1219257"/>
    <lineage>
        <taxon>Bacteria</taxon>
        <taxon>Pseudomonadati</taxon>
        <taxon>Pseudomonadota</taxon>
        <taxon>Alphaproteobacteria</taxon>
        <taxon>Sphingomonadales</taxon>
        <taxon>Sphingomonadaceae</taxon>
        <taxon>Sphingomonas</taxon>
    </lineage>
</organism>
<sequence length="82" mass="9008">MSADQLDMDPATLAALWLGFAGLTWLGWRRLRTGRIHEADGSYTTRAKQPAHFWSAIGVGAFCMLCGYTVLIAATARQFGLF</sequence>
<keyword evidence="1" id="KW-0812">Transmembrane</keyword>
<dbReference type="RefSeq" id="WP_264944963.1">
    <property type="nucleotide sequence ID" value="NZ_JAPDRA010000006.1"/>
</dbReference>
<feature type="transmembrane region" description="Helical" evidence="1">
    <location>
        <begin position="52"/>
        <end position="76"/>
    </location>
</feature>
<dbReference type="EMBL" id="JBHTJG010000006">
    <property type="protein sequence ID" value="MFD0947281.1"/>
    <property type="molecule type" value="Genomic_DNA"/>
</dbReference>
<feature type="transmembrane region" description="Helical" evidence="1">
    <location>
        <begin position="12"/>
        <end position="31"/>
    </location>
</feature>
<dbReference type="Proteomes" id="UP001596977">
    <property type="component" value="Unassembled WGS sequence"/>
</dbReference>
<keyword evidence="1" id="KW-1133">Transmembrane helix</keyword>
<name>A0ABW3H712_9SPHN</name>
<protein>
    <submittedName>
        <fullName evidence="2">Uncharacterized protein</fullName>
    </submittedName>
</protein>
<accession>A0ABW3H712</accession>
<gene>
    <name evidence="2" type="ORF">ACFQ1E_13105</name>
</gene>
<keyword evidence="1" id="KW-0472">Membrane</keyword>